<dbReference type="Gene3D" id="1.10.10.10">
    <property type="entry name" value="Winged helix-like DNA-binding domain superfamily/Winged helix DNA-binding domain"/>
    <property type="match status" value="1"/>
</dbReference>
<gene>
    <name evidence="2" type="ORF">Ade02nite_13910</name>
</gene>
<protein>
    <submittedName>
        <fullName evidence="2">Uncharacterized protein</fullName>
    </submittedName>
</protein>
<evidence type="ECO:0000313" key="2">
    <source>
        <dbReference type="EMBL" id="GID72750.1"/>
    </source>
</evidence>
<organism evidence="2 3">
    <name type="scientific">Paractinoplanes deccanensis</name>
    <dbReference type="NCBI Taxonomy" id="113561"/>
    <lineage>
        <taxon>Bacteria</taxon>
        <taxon>Bacillati</taxon>
        <taxon>Actinomycetota</taxon>
        <taxon>Actinomycetes</taxon>
        <taxon>Micromonosporales</taxon>
        <taxon>Micromonosporaceae</taxon>
        <taxon>Paractinoplanes</taxon>
    </lineage>
</organism>
<reference evidence="2 3" key="1">
    <citation type="submission" date="2021-01" db="EMBL/GenBank/DDBJ databases">
        <title>Whole genome shotgun sequence of Actinoplanes deccanensis NBRC 13994.</title>
        <authorList>
            <person name="Komaki H."/>
            <person name="Tamura T."/>
        </authorList>
    </citation>
    <scope>NUCLEOTIDE SEQUENCE [LARGE SCALE GENOMIC DNA]</scope>
    <source>
        <strain evidence="2 3">NBRC 13994</strain>
    </source>
</reference>
<name>A0ABQ3XYN1_9ACTN</name>
<dbReference type="Proteomes" id="UP000609879">
    <property type="component" value="Unassembled WGS sequence"/>
</dbReference>
<evidence type="ECO:0000313" key="3">
    <source>
        <dbReference type="Proteomes" id="UP000609879"/>
    </source>
</evidence>
<comment type="caution">
    <text evidence="2">The sequence shown here is derived from an EMBL/GenBank/DDBJ whole genome shotgun (WGS) entry which is preliminary data.</text>
</comment>
<dbReference type="InterPro" id="IPR036388">
    <property type="entry name" value="WH-like_DNA-bd_sf"/>
</dbReference>
<keyword evidence="3" id="KW-1185">Reference proteome</keyword>
<feature type="region of interest" description="Disordered" evidence="1">
    <location>
        <begin position="24"/>
        <end position="49"/>
    </location>
</feature>
<evidence type="ECO:0000256" key="1">
    <source>
        <dbReference type="SAM" id="MobiDB-lite"/>
    </source>
</evidence>
<sequence>MHRSIAYRLLRTLKDHQLVERDSLGRNGLGVSGLAEPSAATFSRPPRPA</sequence>
<proteinExistence type="predicted"/>
<dbReference type="EMBL" id="BOMI01000021">
    <property type="protein sequence ID" value="GID72750.1"/>
    <property type="molecule type" value="Genomic_DNA"/>
</dbReference>
<accession>A0ABQ3XYN1</accession>